<dbReference type="EMBL" id="FPAJ01000003">
    <property type="protein sequence ID" value="SFS87554.1"/>
    <property type="molecule type" value="Genomic_DNA"/>
</dbReference>
<accession>A0A1I6TEC2</accession>
<name>A0A1I6TEC2_9RHOB</name>
<dbReference type="Proteomes" id="UP000199239">
    <property type="component" value="Unassembled WGS sequence"/>
</dbReference>
<evidence type="ECO:0000313" key="2">
    <source>
        <dbReference type="EMBL" id="SFS87554.1"/>
    </source>
</evidence>
<keyword evidence="1" id="KW-0175">Coiled coil</keyword>
<sequence>MKLNKKLLDIERIFEVQYEKKQKEFRELTLQEARLRTEIAELNSRYLESCEIGNARFEMRSIGADVAWNAWVGRKKTELNVELAQVLAVKDQNLRLVREAFGKLSVARELSRKMRLKHKNMLREKALIQAIENSTQTHSS</sequence>
<proteinExistence type="predicted"/>
<dbReference type="STRING" id="394264.SAMN04488040_2207"/>
<keyword evidence="3" id="KW-1185">Reference proteome</keyword>
<evidence type="ECO:0000256" key="1">
    <source>
        <dbReference type="SAM" id="Coils"/>
    </source>
</evidence>
<evidence type="ECO:0000313" key="3">
    <source>
        <dbReference type="Proteomes" id="UP000199239"/>
    </source>
</evidence>
<gene>
    <name evidence="2" type="ORF">SAMN04488040_2207</name>
</gene>
<protein>
    <recommendedName>
        <fullName evidence="4">Flagellar FliJ protein</fullName>
    </recommendedName>
</protein>
<organism evidence="2 3">
    <name type="scientific">Sulfitobacter marinus</name>
    <dbReference type="NCBI Taxonomy" id="394264"/>
    <lineage>
        <taxon>Bacteria</taxon>
        <taxon>Pseudomonadati</taxon>
        <taxon>Pseudomonadota</taxon>
        <taxon>Alphaproteobacteria</taxon>
        <taxon>Rhodobacterales</taxon>
        <taxon>Roseobacteraceae</taxon>
        <taxon>Sulfitobacter</taxon>
    </lineage>
</organism>
<dbReference type="OrthoDB" id="7861976at2"/>
<dbReference type="RefSeq" id="WP_093916404.1">
    <property type="nucleotide sequence ID" value="NZ_FPAJ01000003.1"/>
</dbReference>
<feature type="coiled-coil region" evidence="1">
    <location>
        <begin position="18"/>
        <end position="45"/>
    </location>
</feature>
<dbReference type="AlphaFoldDB" id="A0A1I6TEC2"/>
<reference evidence="3" key="1">
    <citation type="submission" date="2016-10" db="EMBL/GenBank/DDBJ databases">
        <authorList>
            <person name="Varghese N."/>
            <person name="Submissions S."/>
        </authorList>
    </citation>
    <scope>NUCLEOTIDE SEQUENCE [LARGE SCALE GENOMIC DNA]</scope>
    <source>
        <strain evidence="3">DSM 23422</strain>
    </source>
</reference>
<evidence type="ECO:0008006" key="4">
    <source>
        <dbReference type="Google" id="ProtNLM"/>
    </source>
</evidence>